<name>A0ABM0VEL2_CAMSA</name>
<accession>A0ABM0VEL2</accession>
<dbReference type="Proteomes" id="UP000694864">
    <property type="component" value="Chromosome 13"/>
</dbReference>
<sequence>MSEKLVLRSSSSGTCDYNHNYGTYGAPPYGEYLEKRQLFLRSYQFSRKQSFTEKVSRSVKRVKRVVLRRLRSARRLKLKRVVWWSRLRSAFYYRRRRFFRLLHLHEPCYCF</sequence>
<gene>
    <name evidence="2" type="primary">LOC104736677</name>
</gene>
<protein>
    <submittedName>
        <fullName evidence="2">Uncharacterized protein LOC104736677</fullName>
    </submittedName>
</protein>
<dbReference type="RefSeq" id="XP_010455004.1">
    <property type="nucleotide sequence ID" value="XM_010456702.2"/>
</dbReference>
<dbReference type="GeneID" id="104736677"/>
<organism evidence="1 2">
    <name type="scientific">Camelina sativa</name>
    <name type="common">False flax</name>
    <name type="synonym">Myagrum sativum</name>
    <dbReference type="NCBI Taxonomy" id="90675"/>
    <lineage>
        <taxon>Eukaryota</taxon>
        <taxon>Viridiplantae</taxon>
        <taxon>Streptophyta</taxon>
        <taxon>Embryophyta</taxon>
        <taxon>Tracheophyta</taxon>
        <taxon>Spermatophyta</taxon>
        <taxon>Magnoliopsida</taxon>
        <taxon>eudicotyledons</taxon>
        <taxon>Gunneridae</taxon>
        <taxon>Pentapetalae</taxon>
        <taxon>rosids</taxon>
        <taxon>malvids</taxon>
        <taxon>Brassicales</taxon>
        <taxon>Brassicaceae</taxon>
        <taxon>Camelineae</taxon>
        <taxon>Camelina</taxon>
    </lineage>
</organism>
<reference evidence="1" key="1">
    <citation type="journal article" date="2014" name="Nat. Commun.">
        <title>The emerging biofuel crop Camelina sativa retains a highly undifferentiated hexaploid genome structure.</title>
        <authorList>
            <person name="Kagale S."/>
            <person name="Koh C."/>
            <person name="Nixon J."/>
            <person name="Bollina V."/>
            <person name="Clarke W.E."/>
            <person name="Tuteja R."/>
            <person name="Spillane C."/>
            <person name="Robinson S.J."/>
            <person name="Links M.G."/>
            <person name="Clarke C."/>
            <person name="Higgins E.E."/>
            <person name="Huebert T."/>
            <person name="Sharpe A.G."/>
            <person name="Parkin I.A."/>
        </authorList>
    </citation>
    <scope>NUCLEOTIDE SEQUENCE [LARGE SCALE GENOMIC DNA]</scope>
    <source>
        <strain evidence="1">cv. DH55</strain>
    </source>
</reference>
<reference evidence="2" key="2">
    <citation type="submission" date="2025-08" db="UniProtKB">
        <authorList>
            <consortium name="RefSeq"/>
        </authorList>
    </citation>
    <scope>IDENTIFICATION</scope>
    <source>
        <tissue evidence="2">Leaf</tissue>
    </source>
</reference>
<keyword evidence="1" id="KW-1185">Reference proteome</keyword>
<evidence type="ECO:0000313" key="1">
    <source>
        <dbReference type="Proteomes" id="UP000694864"/>
    </source>
</evidence>
<evidence type="ECO:0000313" key="2">
    <source>
        <dbReference type="RefSeq" id="XP_010455004.1"/>
    </source>
</evidence>
<proteinExistence type="predicted"/>